<evidence type="ECO:0000313" key="2">
    <source>
        <dbReference type="Proteomes" id="UP000010420"/>
    </source>
</evidence>
<proteinExistence type="predicted"/>
<evidence type="ECO:0000313" key="1">
    <source>
        <dbReference type="EMBL" id="EKY28639.1"/>
    </source>
</evidence>
<dbReference type="HOGENOM" id="CLU_3267986_0_0_9"/>
<dbReference type="EMBL" id="AMEZ01000022">
    <property type="protein sequence ID" value="EKY28639.1"/>
    <property type="molecule type" value="Genomic_DNA"/>
</dbReference>
<protein>
    <submittedName>
        <fullName evidence="1">Uncharacterized protein</fullName>
    </submittedName>
</protein>
<keyword evidence="2" id="KW-1185">Reference proteome</keyword>
<gene>
    <name evidence="1" type="ORF">HMPREF0216_00692</name>
</gene>
<name>L1QKW3_9CLOT</name>
<accession>L1QKW3</accession>
<dbReference type="Proteomes" id="UP000010420">
    <property type="component" value="Unassembled WGS sequence"/>
</dbReference>
<sequence>MKNKIYKPYKTNIKFTKDNDACLKFLNSIIKILIDNKEYFN</sequence>
<comment type="caution">
    <text evidence="1">The sequence shown here is derived from an EMBL/GenBank/DDBJ whole genome shotgun (WGS) entry which is preliminary data.</text>
</comment>
<organism evidence="1 2">
    <name type="scientific">Clostridium celatum DSM 1785</name>
    <dbReference type="NCBI Taxonomy" id="545697"/>
    <lineage>
        <taxon>Bacteria</taxon>
        <taxon>Bacillati</taxon>
        <taxon>Bacillota</taxon>
        <taxon>Clostridia</taxon>
        <taxon>Eubacteriales</taxon>
        <taxon>Clostridiaceae</taxon>
        <taxon>Clostridium</taxon>
    </lineage>
</organism>
<dbReference type="STRING" id="545697.HMPREF0216_00692"/>
<dbReference type="AlphaFoldDB" id="L1QKW3"/>
<reference evidence="1 2" key="1">
    <citation type="submission" date="2012-05" db="EMBL/GenBank/DDBJ databases">
        <authorList>
            <person name="Weinstock G."/>
            <person name="Sodergren E."/>
            <person name="Lobos E.A."/>
            <person name="Fulton L."/>
            <person name="Fulton R."/>
            <person name="Courtney L."/>
            <person name="Fronick C."/>
            <person name="O'Laughlin M."/>
            <person name="Godfrey J."/>
            <person name="Wilson R.M."/>
            <person name="Miner T."/>
            <person name="Farmer C."/>
            <person name="Delehaunty K."/>
            <person name="Cordes M."/>
            <person name="Minx P."/>
            <person name="Tomlinson C."/>
            <person name="Chen J."/>
            <person name="Wollam A."/>
            <person name="Pepin K.H."/>
            <person name="Bhonagiri V."/>
            <person name="Zhang X."/>
            <person name="Suruliraj S."/>
            <person name="Warren W."/>
            <person name="Mitreva M."/>
            <person name="Mardis E.R."/>
            <person name="Wilson R.K."/>
        </authorList>
    </citation>
    <scope>NUCLEOTIDE SEQUENCE [LARGE SCALE GENOMIC DNA]</scope>
    <source>
        <strain evidence="1 2">DSM 1785</strain>
    </source>
</reference>